<dbReference type="EMBL" id="JANCPR020000047">
    <property type="protein sequence ID" value="MDJ1136855.1"/>
    <property type="molecule type" value="Genomic_DNA"/>
</dbReference>
<dbReference type="Proteomes" id="UP001214441">
    <property type="component" value="Unassembled WGS sequence"/>
</dbReference>
<evidence type="ECO:0000313" key="4">
    <source>
        <dbReference type="Proteomes" id="UP001214441"/>
    </source>
</evidence>
<comment type="caution">
    <text evidence="3">The sequence shown here is derived from an EMBL/GenBank/DDBJ whole genome shotgun (WGS) entry which is preliminary data.</text>
</comment>
<reference evidence="3 4" key="1">
    <citation type="submission" date="2023-05" db="EMBL/GenBank/DDBJ databases">
        <title>Streptantibioticus silvisoli sp. nov., acidotolerant actinomycetes 1 from pine litter.</title>
        <authorList>
            <person name="Swiecimska M."/>
            <person name="Golinska P."/>
            <person name="Sangal V."/>
            <person name="Wachnowicz B."/>
            <person name="Goodfellow M."/>
        </authorList>
    </citation>
    <scope>NUCLEOTIDE SEQUENCE [LARGE SCALE GENOMIC DNA]</scope>
    <source>
        <strain evidence="3 4">DSM 42109</strain>
    </source>
</reference>
<protein>
    <submittedName>
        <fullName evidence="3">DUF3995 domain-containing protein</fullName>
    </submittedName>
</protein>
<dbReference type="RefSeq" id="WP_274047112.1">
    <property type="nucleotide sequence ID" value="NZ_JANCPR020000047.1"/>
</dbReference>
<keyword evidence="2" id="KW-0812">Transmembrane</keyword>
<keyword evidence="4" id="KW-1185">Reference proteome</keyword>
<keyword evidence="2" id="KW-1133">Transmembrane helix</keyword>
<organism evidence="3 4">
    <name type="scientific">Streptomyces iconiensis</name>
    <dbReference type="NCBI Taxonomy" id="1384038"/>
    <lineage>
        <taxon>Bacteria</taxon>
        <taxon>Bacillati</taxon>
        <taxon>Actinomycetota</taxon>
        <taxon>Actinomycetes</taxon>
        <taxon>Kitasatosporales</taxon>
        <taxon>Streptomycetaceae</taxon>
        <taxon>Streptomyces</taxon>
    </lineage>
</organism>
<proteinExistence type="predicted"/>
<feature type="transmembrane region" description="Helical" evidence="2">
    <location>
        <begin position="98"/>
        <end position="119"/>
    </location>
</feature>
<feature type="transmembrane region" description="Helical" evidence="2">
    <location>
        <begin position="66"/>
        <end position="86"/>
    </location>
</feature>
<evidence type="ECO:0000256" key="1">
    <source>
        <dbReference type="SAM" id="MobiDB-lite"/>
    </source>
</evidence>
<evidence type="ECO:0000256" key="2">
    <source>
        <dbReference type="SAM" id="Phobius"/>
    </source>
</evidence>
<keyword evidence="2" id="KW-0472">Membrane</keyword>
<feature type="transmembrane region" description="Helical" evidence="2">
    <location>
        <begin position="160"/>
        <end position="176"/>
    </location>
</feature>
<feature type="region of interest" description="Disordered" evidence="1">
    <location>
        <begin position="178"/>
        <end position="201"/>
    </location>
</feature>
<gene>
    <name evidence="3" type="ORF">NMN56_033910</name>
</gene>
<sequence>MTAAHKTRTAGTGPAAPPDTLRTVCHTTFAWVIVFTAFHLYWYLGGTFGFGDASATVPQTKTVGDWVSAAVISVMFLAGAFVPFALHRSWGRTLPRWVLHCCTWTGAILLIMRGTAGVLDSVVRHTGLLENGLTGLSEEQISGDTDPTGYTEWSTTATDLYFVTGGLLFTIAALRHRRSPTTTTTRHRPPHRGPVRRLRRA</sequence>
<evidence type="ECO:0000313" key="3">
    <source>
        <dbReference type="EMBL" id="MDJ1136855.1"/>
    </source>
</evidence>
<name>A0ABT7A694_9ACTN</name>
<accession>A0ABT7A694</accession>
<dbReference type="Pfam" id="PF13160">
    <property type="entry name" value="DUF3995"/>
    <property type="match status" value="1"/>
</dbReference>
<feature type="transmembrane region" description="Helical" evidence="2">
    <location>
        <begin position="28"/>
        <end position="46"/>
    </location>
</feature>
<dbReference type="InterPro" id="IPR025058">
    <property type="entry name" value="DUF3995"/>
</dbReference>